<dbReference type="GeneID" id="68877782"/>
<evidence type="ECO:0000313" key="6">
    <source>
        <dbReference type="Proteomes" id="UP000431451"/>
    </source>
</evidence>
<evidence type="ECO:0000313" key="4">
    <source>
        <dbReference type="EMBL" id="VCT84781.1"/>
    </source>
</evidence>
<reference evidence="1" key="3">
    <citation type="submission" date="2021-10" db="EMBL/GenBank/DDBJ databases">
        <authorList>
            <person name="Mesa V."/>
        </authorList>
    </citation>
    <scope>NUCLEOTIDE SEQUENCE</scope>
    <source>
        <strain evidence="1">CC3_PB</strain>
    </source>
</reference>
<evidence type="ECO:0000313" key="3">
    <source>
        <dbReference type="EMBL" id="PEG31344.1"/>
    </source>
</evidence>
<dbReference type="Proteomes" id="UP000220840">
    <property type="component" value="Unassembled WGS sequence"/>
</dbReference>
<name>A0A2A7MI09_9CLOT</name>
<dbReference type="EMBL" id="UWJD01000002">
    <property type="protein sequence ID" value="VCT84781.1"/>
    <property type="molecule type" value="Genomic_DNA"/>
</dbReference>
<reference evidence="2" key="4">
    <citation type="submission" date="2022-10" db="EMBL/GenBank/DDBJ databases">
        <authorList>
            <person name="Aires J."/>
            <person name="Mesa V."/>
        </authorList>
    </citation>
    <scope>NUCLEOTIDE SEQUENCE</scope>
    <source>
        <strain evidence="2">Clostridium neonatale JD116</strain>
    </source>
</reference>
<gene>
    <name evidence="2" type="ORF">CNEO2_580004</name>
    <name evidence="1" type="ORF">CNEO_42972</name>
    <name evidence="4" type="ORF">CNEONATNEC25_02382</name>
    <name evidence="3" type="ORF">CQ394_06445</name>
</gene>
<sequence length="163" mass="19335">MIDRTVIFSYRLGNAACCQYGQYEGFKIEIFYDGKIEYSEYVVQNILLKQERYTLKSDVVEKILNIINESKIESIPENLDNGSCDGESNEFFFYKNRTKYKITAWNIIDEEYNPEKGNDDKYKENNFYECEVMKIFNKISAIIKTSGFKMSLFSFDKIKNFYD</sequence>
<proteinExistence type="predicted"/>
<evidence type="ECO:0000313" key="5">
    <source>
        <dbReference type="Proteomes" id="UP000220840"/>
    </source>
</evidence>
<reference evidence="4 6" key="2">
    <citation type="submission" date="2018-06" db="EMBL/GenBank/DDBJ databases">
        <authorList>
            <consortium name="IHU Genomes"/>
        </authorList>
    </citation>
    <scope>NUCLEOTIDE SEQUENCE [LARGE SCALE GENOMIC DNA]</scope>
    <source>
        <strain evidence="4 6">NEC25</strain>
    </source>
</reference>
<dbReference type="EMBL" id="CAKJVE010000004">
    <property type="protein sequence ID" value="CAG9707350.1"/>
    <property type="molecule type" value="Genomic_DNA"/>
</dbReference>
<protein>
    <submittedName>
        <fullName evidence="3">Uncharacterized protein</fullName>
    </submittedName>
</protein>
<dbReference type="RefSeq" id="WP_058295504.1">
    <property type="nucleotide sequence ID" value="NZ_CAKJVD010000050.1"/>
</dbReference>
<dbReference type="EMBL" id="PDCJ01000001">
    <property type="protein sequence ID" value="PEG31344.1"/>
    <property type="molecule type" value="Genomic_DNA"/>
</dbReference>
<accession>A0A2A7MI09</accession>
<evidence type="ECO:0000313" key="1">
    <source>
        <dbReference type="EMBL" id="CAG9707350.1"/>
    </source>
</evidence>
<organism evidence="3 5">
    <name type="scientific">Clostridium neonatale</name>
    <dbReference type="NCBI Taxonomy" id="137838"/>
    <lineage>
        <taxon>Bacteria</taxon>
        <taxon>Bacillati</taxon>
        <taxon>Bacillota</taxon>
        <taxon>Clostridia</taxon>
        <taxon>Eubacteriales</taxon>
        <taxon>Clostridiaceae</taxon>
        <taxon>Clostridium</taxon>
    </lineage>
</organism>
<dbReference type="Proteomes" id="UP000789738">
    <property type="component" value="Unassembled WGS sequence"/>
</dbReference>
<dbReference type="STRING" id="137838.GCA_001458595_02757"/>
<dbReference type="AlphaFoldDB" id="A0A2A7MI09"/>
<dbReference type="Proteomes" id="UP000431451">
    <property type="component" value="Unassembled WGS sequence"/>
</dbReference>
<reference evidence="3 5" key="1">
    <citation type="submission" date="2017-10" db="EMBL/GenBank/DDBJ databases">
        <title>Effective Description of Clostridium neonatale sp. nov. linked to necrotizing enterocolitis in neonates and a clarification of species assignable to the genus Clostridium (Prazmowski 1880) emend. Lawson and Rainey 2016.</title>
        <authorList>
            <person name="Bernard K."/>
            <person name="Burdz T."/>
            <person name="Wiebe D."/>
            <person name="Balcewich B."/>
            <person name="Alfa M."/>
            <person name="Bernier A.-M."/>
        </authorList>
    </citation>
    <scope>NUCLEOTIDE SEQUENCE [LARGE SCALE GENOMIC DNA]</scope>
    <source>
        <strain evidence="3 5">LCDC99A005</strain>
    </source>
</reference>
<keyword evidence="5" id="KW-1185">Reference proteome</keyword>
<evidence type="ECO:0000313" key="2">
    <source>
        <dbReference type="EMBL" id="CAI3657921.1"/>
    </source>
</evidence>
<dbReference type="Proteomes" id="UP001189143">
    <property type="component" value="Unassembled WGS sequence"/>
</dbReference>
<dbReference type="EMBL" id="CAMTCP010000257">
    <property type="protein sequence ID" value="CAI3657921.1"/>
    <property type="molecule type" value="Genomic_DNA"/>
</dbReference>